<evidence type="ECO:0000313" key="1">
    <source>
        <dbReference type="Proteomes" id="UP001165780"/>
    </source>
</evidence>
<sequence length="142" mass="15700">MLCMCILLPFFKKVLEDCNKFMQRVMPLACSRGQRSLSFTEKLDSSTPAASSGPANKSSTPAALLESLQARGCLRVWIFFHWSLIKPVIQIAVATNLKTYGTIRTGTILFISVLDLPCVWPSGYPNGMQGSVEYGLAMKFRS</sequence>
<gene>
    <name evidence="2" type="primary">TLR10</name>
</gene>
<accession>A0A9V1DXQ6</accession>
<dbReference type="AlphaFoldDB" id="A0A9V1DXQ6"/>
<protein>
    <submittedName>
        <fullName evidence="2">Toll-like receptor 10 isoform X3</fullName>
    </submittedName>
</protein>
<dbReference type="RefSeq" id="XP_019269802.1">
    <property type="nucleotide sequence ID" value="XM_019414257.2"/>
</dbReference>
<name>A0A9V1DXQ6_PANPR</name>
<proteinExistence type="predicted"/>
<dbReference type="GeneID" id="109246297"/>
<reference evidence="2" key="1">
    <citation type="submission" date="2025-08" db="UniProtKB">
        <authorList>
            <consortium name="RefSeq"/>
        </authorList>
    </citation>
    <scope>IDENTIFICATION</scope>
    <source>
        <tissue evidence="2">Whole blood</tissue>
    </source>
</reference>
<dbReference type="CTD" id="81793"/>
<organism evidence="1 2">
    <name type="scientific">Panthera pardus</name>
    <name type="common">Leopard</name>
    <name type="synonym">Felis pardus</name>
    <dbReference type="NCBI Taxonomy" id="9691"/>
    <lineage>
        <taxon>Eukaryota</taxon>
        <taxon>Metazoa</taxon>
        <taxon>Chordata</taxon>
        <taxon>Craniata</taxon>
        <taxon>Vertebrata</taxon>
        <taxon>Euteleostomi</taxon>
        <taxon>Mammalia</taxon>
        <taxon>Eutheria</taxon>
        <taxon>Laurasiatheria</taxon>
        <taxon>Carnivora</taxon>
        <taxon>Feliformia</taxon>
        <taxon>Felidae</taxon>
        <taxon>Pantherinae</taxon>
        <taxon>Panthera</taxon>
    </lineage>
</organism>
<dbReference type="Proteomes" id="UP001165780">
    <property type="component" value="Unplaced"/>
</dbReference>
<keyword evidence="1" id="KW-1185">Reference proteome</keyword>
<evidence type="ECO:0000313" key="2">
    <source>
        <dbReference type="RefSeq" id="XP_019269802.1"/>
    </source>
</evidence>